<reference evidence="2" key="1">
    <citation type="journal article" date="2024" name="Proc. Natl. Acad. Sci. U.S.A.">
        <title>Extraordinary preservation of gene collinearity over three hundred million years revealed in homosporous lycophytes.</title>
        <authorList>
            <person name="Li C."/>
            <person name="Wickell D."/>
            <person name="Kuo L.Y."/>
            <person name="Chen X."/>
            <person name="Nie B."/>
            <person name="Liao X."/>
            <person name="Peng D."/>
            <person name="Ji J."/>
            <person name="Jenkins J."/>
            <person name="Williams M."/>
            <person name="Shu S."/>
            <person name="Plott C."/>
            <person name="Barry K."/>
            <person name="Rajasekar S."/>
            <person name="Grimwood J."/>
            <person name="Han X."/>
            <person name="Sun S."/>
            <person name="Hou Z."/>
            <person name="He W."/>
            <person name="Dai G."/>
            <person name="Sun C."/>
            <person name="Schmutz J."/>
            <person name="Leebens-Mack J.H."/>
            <person name="Li F.W."/>
            <person name="Wang L."/>
        </authorList>
    </citation>
    <scope>NUCLEOTIDE SEQUENCE [LARGE SCALE GENOMIC DNA]</scope>
    <source>
        <strain evidence="2">cv. PW_Plant_1</strain>
    </source>
</reference>
<gene>
    <name evidence="1" type="ORF">O6H91_04G096100</name>
</gene>
<evidence type="ECO:0000313" key="2">
    <source>
        <dbReference type="Proteomes" id="UP001162992"/>
    </source>
</evidence>
<evidence type="ECO:0000313" key="1">
    <source>
        <dbReference type="EMBL" id="KAJ7559678.1"/>
    </source>
</evidence>
<protein>
    <submittedName>
        <fullName evidence="1">Uncharacterized protein</fullName>
    </submittedName>
</protein>
<dbReference type="EMBL" id="CM055095">
    <property type="protein sequence ID" value="KAJ7559678.1"/>
    <property type="molecule type" value="Genomic_DNA"/>
</dbReference>
<comment type="caution">
    <text evidence="1">The sequence shown here is derived from an EMBL/GenBank/DDBJ whole genome shotgun (WGS) entry which is preliminary data.</text>
</comment>
<sequence length="561" mass="62759">MSGQGRVTRLSSILSARAMRLASRIGLYLLDTDDGEQARSSRRRGRTRSASRQNGSHATDSDSGSLSGEEDENNSDKDAEELDHGDCDRRQSSHRKISKKKEKSESVAPLEHALAHLTSLGVAPSAGSTKFGRVKGGQTVNTLHMLAGREINVSNTGKFSEAERRHVATRFLPEDGPSVIDRINSRAYIGQFSGDGTLFIAGFQDRRIRIYDVDKGWSIRKDVIARNLRWTVTDTALSPDQRFLVYASISPIVHLVNVGNESGGIQSLANVTDIHEGLNFGSDDGDSAFGIWSLQFSQDGREIVAGGSDKSIYVYDLEANKRVCGYVAHKDEVNAVAFSDESSHLIFSGSDDHNCKVWDRRCFAINSKPAGILFGHLEGITFIDSKRDGRHFISNGKDQTLKLWDIRKMSSGPPNRSKLPKIPTFNWDYRWMEYPGMNKDIRHPYDQSLMTYKGHLVLQTLIRCYFSPVHSTGQKYIYTGSHDGCVYVFDLVTGRKVSKLDFHRTTVRDCSWHPWEPILVSSSWDGSLAKWEFLHGEKPPVSSCNRGFHHSSLMEDYLDSD</sequence>
<keyword evidence="2" id="KW-1185">Reference proteome</keyword>
<accession>A0ACC2DZA5</accession>
<name>A0ACC2DZA5_DIPCM</name>
<organism evidence="1 2">
    <name type="scientific">Diphasiastrum complanatum</name>
    <name type="common">Issler's clubmoss</name>
    <name type="synonym">Lycopodium complanatum</name>
    <dbReference type="NCBI Taxonomy" id="34168"/>
    <lineage>
        <taxon>Eukaryota</taxon>
        <taxon>Viridiplantae</taxon>
        <taxon>Streptophyta</taxon>
        <taxon>Embryophyta</taxon>
        <taxon>Tracheophyta</taxon>
        <taxon>Lycopodiopsida</taxon>
        <taxon>Lycopodiales</taxon>
        <taxon>Lycopodiaceae</taxon>
        <taxon>Lycopodioideae</taxon>
        <taxon>Diphasiastrum</taxon>
    </lineage>
</organism>
<proteinExistence type="predicted"/>
<dbReference type="Proteomes" id="UP001162992">
    <property type="component" value="Chromosome 4"/>
</dbReference>